<dbReference type="OrthoDB" id="10527054at2759"/>
<comment type="caution">
    <text evidence="2">The sequence shown here is derived from an EMBL/GenBank/DDBJ whole genome shotgun (WGS) entry which is preliminary data.</text>
</comment>
<keyword evidence="3" id="KW-1185">Reference proteome</keyword>
<reference evidence="2 3" key="1">
    <citation type="submission" date="2020-02" db="EMBL/GenBank/DDBJ databases">
        <authorList>
            <person name="Ma Q."/>
            <person name="Huang Y."/>
            <person name="Song X."/>
            <person name="Pei D."/>
        </authorList>
    </citation>
    <scope>NUCLEOTIDE SEQUENCE [LARGE SCALE GENOMIC DNA]</scope>
    <source>
        <strain evidence="2">Sxm20200214</strain>
        <tissue evidence="2">Leaf</tissue>
    </source>
</reference>
<organism evidence="2 3">
    <name type="scientific">Brassica carinata</name>
    <name type="common">Ethiopian mustard</name>
    <name type="synonym">Abyssinian cabbage</name>
    <dbReference type="NCBI Taxonomy" id="52824"/>
    <lineage>
        <taxon>Eukaryota</taxon>
        <taxon>Viridiplantae</taxon>
        <taxon>Streptophyta</taxon>
        <taxon>Embryophyta</taxon>
        <taxon>Tracheophyta</taxon>
        <taxon>Spermatophyta</taxon>
        <taxon>Magnoliopsida</taxon>
        <taxon>eudicotyledons</taxon>
        <taxon>Gunneridae</taxon>
        <taxon>Pentapetalae</taxon>
        <taxon>rosids</taxon>
        <taxon>malvids</taxon>
        <taxon>Brassicales</taxon>
        <taxon>Brassicaceae</taxon>
        <taxon>Brassiceae</taxon>
        <taxon>Brassica</taxon>
    </lineage>
</organism>
<dbReference type="AlphaFoldDB" id="A0A8X7V991"/>
<protein>
    <submittedName>
        <fullName evidence="2">Uncharacterized protein</fullName>
    </submittedName>
</protein>
<name>A0A8X7V991_BRACI</name>
<proteinExistence type="predicted"/>
<feature type="region of interest" description="Disordered" evidence="1">
    <location>
        <begin position="78"/>
        <end position="117"/>
    </location>
</feature>
<dbReference type="EMBL" id="JAAMPC010000006">
    <property type="protein sequence ID" value="KAG2307169.1"/>
    <property type="molecule type" value="Genomic_DNA"/>
</dbReference>
<evidence type="ECO:0000256" key="1">
    <source>
        <dbReference type="SAM" id="MobiDB-lite"/>
    </source>
</evidence>
<dbReference type="Proteomes" id="UP000886595">
    <property type="component" value="Unassembled WGS sequence"/>
</dbReference>
<feature type="compositionally biased region" description="Basic residues" evidence="1">
    <location>
        <begin position="95"/>
        <end position="111"/>
    </location>
</feature>
<feature type="region of interest" description="Disordered" evidence="1">
    <location>
        <begin position="1"/>
        <end position="26"/>
    </location>
</feature>
<sequence>MDGRQDFAAGQMRVDKPHAAGDEVQVGEQSIQLRDVMRLLKRTMKLFRTVDKKVDQLDGRLAPLEEFVREAKGKAAEVEEAEAQGEVAEVESQGKGKRRKTNKSVRKSKNRKPSEVE</sequence>
<evidence type="ECO:0000313" key="2">
    <source>
        <dbReference type="EMBL" id="KAG2307169.1"/>
    </source>
</evidence>
<accession>A0A8X7V991</accession>
<gene>
    <name evidence="2" type="ORF">Bca52824_026917</name>
</gene>
<evidence type="ECO:0000313" key="3">
    <source>
        <dbReference type="Proteomes" id="UP000886595"/>
    </source>
</evidence>